<name>A0AAW0U695_SCYPA</name>
<evidence type="ECO:0000313" key="2">
    <source>
        <dbReference type="Proteomes" id="UP001487740"/>
    </source>
</evidence>
<reference evidence="1 2" key="1">
    <citation type="submission" date="2023-03" db="EMBL/GenBank/DDBJ databases">
        <title>High-quality genome of Scylla paramamosain provides insights in environmental adaptation.</title>
        <authorList>
            <person name="Zhang L."/>
        </authorList>
    </citation>
    <scope>NUCLEOTIDE SEQUENCE [LARGE SCALE GENOMIC DNA]</scope>
    <source>
        <strain evidence="1">LZ_2023a</strain>
        <tissue evidence="1">Muscle</tissue>
    </source>
</reference>
<organism evidence="1 2">
    <name type="scientific">Scylla paramamosain</name>
    <name type="common">Mud crab</name>
    <dbReference type="NCBI Taxonomy" id="85552"/>
    <lineage>
        <taxon>Eukaryota</taxon>
        <taxon>Metazoa</taxon>
        <taxon>Ecdysozoa</taxon>
        <taxon>Arthropoda</taxon>
        <taxon>Crustacea</taxon>
        <taxon>Multicrustacea</taxon>
        <taxon>Malacostraca</taxon>
        <taxon>Eumalacostraca</taxon>
        <taxon>Eucarida</taxon>
        <taxon>Decapoda</taxon>
        <taxon>Pleocyemata</taxon>
        <taxon>Brachyura</taxon>
        <taxon>Eubrachyura</taxon>
        <taxon>Portunoidea</taxon>
        <taxon>Portunidae</taxon>
        <taxon>Portuninae</taxon>
        <taxon>Scylla</taxon>
    </lineage>
</organism>
<sequence>MAGTPAQFPSRFRHGVPPWDGGRAARSWLSGAGGVSHAAHHTPLPFTSWSVGLGVSGSMWLKQVVGVGSDPDAALRVRSRWAPLTRDKALLQAQGWSRRPLVSDEDTR</sequence>
<evidence type="ECO:0000313" key="1">
    <source>
        <dbReference type="EMBL" id="KAK8395592.1"/>
    </source>
</evidence>
<gene>
    <name evidence="1" type="ORF">O3P69_005596</name>
</gene>
<accession>A0AAW0U695</accession>
<protein>
    <submittedName>
        <fullName evidence="1">Uncharacterized protein</fullName>
    </submittedName>
</protein>
<proteinExistence type="predicted"/>
<comment type="caution">
    <text evidence="1">The sequence shown here is derived from an EMBL/GenBank/DDBJ whole genome shotgun (WGS) entry which is preliminary data.</text>
</comment>
<dbReference type="AlphaFoldDB" id="A0AAW0U695"/>
<dbReference type="EMBL" id="JARAKH010000017">
    <property type="protein sequence ID" value="KAK8395592.1"/>
    <property type="molecule type" value="Genomic_DNA"/>
</dbReference>
<keyword evidence="2" id="KW-1185">Reference proteome</keyword>
<dbReference type="Proteomes" id="UP001487740">
    <property type="component" value="Unassembled WGS sequence"/>
</dbReference>